<accession>F5YRD8</accession>
<dbReference type="HOGENOM" id="CLU_341928_0_0_12"/>
<dbReference type="AlphaFoldDB" id="F5YRD8"/>
<keyword evidence="3" id="KW-1185">Reference proteome</keyword>
<dbReference type="KEGG" id="tpi:TREPR_1296"/>
<dbReference type="Pfam" id="PF12733">
    <property type="entry name" value="Cadherin-like"/>
    <property type="match status" value="1"/>
</dbReference>
<protein>
    <submittedName>
        <fullName evidence="2">Putative lipoprotein</fullName>
    </submittedName>
</protein>
<reference evidence="2 3" key="2">
    <citation type="journal article" date="2011" name="ISME J.">
        <title>RNA-seq reveals cooperative metabolic interactions between two termite-gut spirochete species in co-culture.</title>
        <authorList>
            <person name="Rosenthal A.Z."/>
            <person name="Matson E.G."/>
            <person name="Eldar A."/>
            <person name="Leadbetter J.R."/>
        </authorList>
    </citation>
    <scope>NUCLEOTIDE SEQUENCE [LARGE SCALE GENOMIC DNA]</scope>
    <source>
        <strain evidence="3">ATCC BAA-887 / DSM 12427 / ZAS-2</strain>
    </source>
</reference>
<keyword evidence="2" id="KW-0449">Lipoprotein</keyword>
<proteinExistence type="predicted"/>
<gene>
    <name evidence="2" type="ordered locus">TREPR_1296</name>
</gene>
<evidence type="ECO:0000259" key="1">
    <source>
        <dbReference type="Pfam" id="PF12733"/>
    </source>
</evidence>
<dbReference type="Proteomes" id="UP000009223">
    <property type="component" value="Chromosome"/>
</dbReference>
<organism evidence="2 3">
    <name type="scientific">Treponema primitia (strain ATCC BAA-887 / DSM 12427 / ZAS-2)</name>
    <dbReference type="NCBI Taxonomy" id="545694"/>
    <lineage>
        <taxon>Bacteria</taxon>
        <taxon>Pseudomonadati</taxon>
        <taxon>Spirochaetota</taxon>
        <taxon>Spirochaetia</taxon>
        <taxon>Spirochaetales</taxon>
        <taxon>Treponemataceae</taxon>
        <taxon>Treponema</taxon>
    </lineage>
</organism>
<evidence type="ECO:0000313" key="2">
    <source>
        <dbReference type="EMBL" id="AEF85455.1"/>
    </source>
</evidence>
<dbReference type="InterPro" id="IPR025883">
    <property type="entry name" value="Cadherin-like_domain"/>
</dbReference>
<feature type="domain" description="Cadherin-like beta-sandwich-like" evidence="1">
    <location>
        <begin position="549"/>
        <end position="633"/>
    </location>
</feature>
<reference evidence="3" key="1">
    <citation type="submission" date="2009-12" db="EMBL/GenBank/DDBJ databases">
        <title>Complete sequence of Treponema primitia strain ZAS-2.</title>
        <authorList>
            <person name="Tetu S.G."/>
            <person name="Matson E."/>
            <person name="Ren Q."/>
            <person name="Seshadri R."/>
            <person name="Elbourne L."/>
            <person name="Hassan K.A."/>
            <person name="Durkin A."/>
            <person name="Radune D."/>
            <person name="Mohamoud Y."/>
            <person name="Shay R."/>
            <person name="Jin S."/>
            <person name="Zhang X."/>
            <person name="Lucey K."/>
            <person name="Ballor N.R."/>
            <person name="Ottesen E."/>
            <person name="Rosenthal R."/>
            <person name="Allen A."/>
            <person name="Leadbetter J.R."/>
            <person name="Paulsen I.T."/>
        </authorList>
    </citation>
    <scope>NUCLEOTIDE SEQUENCE [LARGE SCALE GENOMIC DNA]</scope>
    <source>
        <strain evidence="3">ATCC BAA-887 / DSM 12427 / ZAS-2</strain>
    </source>
</reference>
<dbReference type="PROSITE" id="PS51257">
    <property type="entry name" value="PROKAR_LIPOPROTEIN"/>
    <property type="match status" value="1"/>
</dbReference>
<sequence>MKKHFGTISGNTIALAGLFLAAILGFGACANPLSSSPGGAKPSGVSGVEIKIANGTERTLSPDNKSFTSYDVYFSDRSNPDFKETYTGTTVTKNLSPGTWDIYVLAYVGKVQSAFGSTSSVPVFNGQSTGVTIQLSPISPFTSPGDRGSFTYSVQFDKQGVQDYPIPGATLSLSPLSGINSASKNLLNEPSGTIPLAPGFYRLLIQVANNYGMASRSEVVHIYAGKDTAALPISFSPEDFGPFVTINGTVELGGRDDIVGGNIELYADLTFPFISSARASIDPKTGNWTARIKPYVSSTLLYPRLSLQFTDGSSISTEDPSGFDAYNFGADIIDAGSITVPDIHKYTLRGAIDLSEIADADITLPSTVLVYIQRSGVILNYAYLPSARNGNWELAIASKEDLSSTEVSIVLLLSSGIVSTTEYRTAKITGPVTTGLNFKPKVITEDGTPKLTIGSSGQSTFIFKPAGSGSYSLGVIPVIDGDAATLTGIAPSPATNLGRYILSAGTLYSITVSGTANSNYTIALDGQQLRSNADLSDLEVVGDVDGLLTLNPGFSAGITDYEVSYTLTSYHIFVNATADDSNALRLYITNNGSSYSYSSGESISLSPGTNIIKVEVITEAGRLKPYTITVTRQLMSPTPTADITSVANAPDLGYVSFFLTNNPVYTKTTWKVYDAPTGNTEKPGVTAVNLDSTLFLIDEASVTDSVTYYVSATEEGGLESVGRLALTVSNPGEISSLSFNGDIEISYEGSSSPIIISQSGSGYLSTIDLSVSGDYESFSWRVDNVSNIAVTNSITLDATAYETRNHFVTFKGVKDGIPYAKELPFTVVE</sequence>
<name>F5YRD8_TREPZ</name>
<evidence type="ECO:0000313" key="3">
    <source>
        <dbReference type="Proteomes" id="UP000009223"/>
    </source>
</evidence>
<dbReference type="STRING" id="545694.TREPR_1296"/>
<dbReference type="EMBL" id="CP001843">
    <property type="protein sequence ID" value="AEF85455.1"/>
    <property type="molecule type" value="Genomic_DNA"/>
</dbReference>